<organism evidence="1 2">
    <name type="scientific">Cardiobacterium hominis</name>
    <dbReference type="NCBI Taxonomy" id="2718"/>
    <lineage>
        <taxon>Bacteria</taxon>
        <taxon>Pseudomonadati</taxon>
        <taxon>Pseudomonadota</taxon>
        <taxon>Gammaproteobacteria</taxon>
        <taxon>Cardiobacteriales</taxon>
        <taxon>Cardiobacteriaceae</taxon>
        <taxon>Cardiobacterium</taxon>
    </lineage>
</organism>
<sequence>MKRLALLLLLLPLFGLQWAVPVAQILRGETMLREGTALRLALQPVDPYDAMRGRYLALSFTESTREHSLPDGMRPGDTLYAVLGADPDGLAHITRLSREPQDSAFAWKIPTDTPPGAKVRIDIPLTRFYLPEDDAVLIDEKLRWRGDGERPQIAASLGVRVKNGAIVAESLWLDGRPYREWLLEHTDSTAQKKQATKEK</sequence>
<evidence type="ECO:0000313" key="1">
    <source>
        <dbReference type="EMBL" id="SAM59783.1"/>
    </source>
</evidence>
<accession>A0A1C3H2Y2</accession>
<dbReference type="AlphaFoldDB" id="A0A1C3H2Y2"/>
<reference evidence="2" key="1">
    <citation type="submission" date="2016-04" db="EMBL/GenBank/DDBJ databases">
        <authorList>
            <person name="Tagini F."/>
        </authorList>
    </citation>
    <scope>NUCLEOTIDE SEQUENCE [LARGE SCALE GENOMIC DNA]</scope>
    <source>
        <strain evidence="2">CHUV0807</strain>
    </source>
</reference>
<dbReference type="EMBL" id="FKLO01000028">
    <property type="protein sequence ID" value="SAM59783.1"/>
    <property type="molecule type" value="Genomic_DNA"/>
</dbReference>
<gene>
    <name evidence="1" type="ORF">CHUV0807_0652</name>
</gene>
<evidence type="ECO:0008006" key="3">
    <source>
        <dbReference type="Google" id="ProtNLM"/>
    </source>
</evidence>
<protein>
    <recommendedName>
        <fullName evidence="3">Membrane-anchored protein</fullName>
    </recommendedName>
</protein>
<evidence type="ECO:0000313" key="2">
    <source>
        <dbReference type="Proteomes" id="UP000190837"/>
    </source>
</evidence>
<dbReference type="InterPro" id="IPR025833">
    <property type="entry name" value="GDYXXLXY"/>
</dbReference>
<dbReference type="Pfam" id="PF14345">
    <property type="entry name" value="GDYXXLXY"/>
    <property type="match status" value="1"/>
</dbReference>
<name>A0A1C3H2Y2_9GAMM</name>
<dbReference type="RefSeq" id="WP_079539673.1">
    <property type="nucleotide sequence ID" value="NZ_CAURWG010000043.1"/>
</dbReference>
<proteinExistence type="predicted"/>
<dbReference type="Proteomes" id="UP000190837">
    <property type="component" value="Unassembled WGS sequence"/>
</dbReference>